<keyword evidence="1" id="KW-1133">Transmembrane helix</keyword>
<comment type="caution">
    <text evidence="2">The sequence shown here is derived from an EMBL/GenBank/DDBJ whole genome shotgun (WGS) entry which is preliminary data.</text>
</comment>
<accession>A0A7W1T603</accession>
<keyword evidence="1" id="KW-0812">Transmembrane</keyword>
<proteinExistence type="predicted"/>
<organism evidence="2 3">
    <name type="scientific">Listeria rustica</name>
    <dbReference type="NCBI Taxonomy" id="2713503"/>
    <lineage>
        <taxon>Bacteria</taxon>
        <taxon>Bacillati</taxon>
        <taxon>Bacillota</taxon>
        <taxon>Bacilli</taxon>
        <taxon>Bacillales</taxon>
        <taxon>Listeriaceae</taxon>
        <taxon>Listeria</taxon>
    </lineage>
</organism>
<feature type="transmembrane region" description="Helical" evidence="1">
    <location>
        <begin position="56"/>
        <end position="77"/>
    </location>
</feature>
<protein>
    <submittedName>
        <fullName evidence="2">Uncharacterized protein</fullName>
    </submittedName>
</protein>
<reference evidence="2 3" key="1">
    <citation type="submission" date="2020-08" db="EMBL/GenBank/DDBJ databases">
        <title>Listeria ohnekaius sp. nov. and Listeria portnoyii sp. nov. isolated from non-agricultural and natural environments.</title>
        <authorList>
            <person name="Weller D."/>
            <person name="Belias A.M."/>
            <person name="Liao J."/>
            <person name="Guo S."/>
            <person name="Orsi R.H."/>
            <person name="Wiedmann M."/>
        </authorList>
    </citation>
    <scope>NUCLEOTIDE SEQUENCE [LARGE SCALE GENOMIC DNA]</scope>
    <source>
        <strain evidence="2 3">FSL W9-0585</strain>
    </source>
</reference>
<keyword evidence="3" id="KW-1185">Reference proteome</keyword>
<dbReference type="EMBL" id="JABJVM010000005">
    <property type="protein sequence ID" value="MBA3926052.1"/>
    <property type="molecule type" value="Genomic_DNA"/>
</dbReference>
<evidence type="ECO:0000313" key="2">
    <source>
        <dbReference type="EMBL" id="MBA3926052.1"/>
    </source>
</evidence>
<evidence type="ECO:0000313" key="3">
    <source>
        <dbReference type="Proteomes" id="UP000548787"/>
    </source>
</evidence>
<keyword evidence="1" id="KW-0472">Membrane</keyword>
<name>A0A7W1T603_9LIST</name>
<sequence length="84" mass="9519">MNLQLSTKDLIFPGVLVVLLFLLFKTPDMAQGMTYNHFNWALEDGVNPTEYAQRLWMTFISTAAIILVLCVATIVIWKEAGKNE</sequence>
<gene>
    <name evidence="2" type="ORF">HPK16_06825</name>
</gene>
<dbReference type="RefSeq" id="WP_181676260.1">
    <property type="nucleotide sequence ID" value="NZ_JABJVM010000005.1"/>
</dbReference>
<dbReference type="Proteomes" id="UP000548787">
    <property type="component" value="Unassembled WGS sequence"/>
</dbReference>
<evidence type="ECO:0000256" key="1">
    <source>
        <dbReference type="SAM" id="Phobius"/>
    </source>
</evidence>
<dbReference type="AlphaFoldDB" id="A0A7W1T603"/>